<dbReference type="SUPFAM" id="SSF52833">
    <property type="entry name" value="Thioredoxin-like"/>
    <property type="match status" value="1"/>
</dbReference>
<dbReference type="EMBL" id="JABCJJ010000001">
    <property type="protein sequence ID" value="NMR18778.1"/>
    <property type="molecule type" value="Genomic_DNA"/>
</dbReference>
<dbReference type="Pfam" id="PF05768">
    <property type="entry name" value="Glrx-like"/>
    <property type="match status" value="1"/>
</dbReference>
<name>A0A7Y0LWR8_CELFI</name>
<dbReference type="InterPro" id="IPR008554">
    <property type="entry name" value="Glutaredoxin-like"/>
</dbReference>
<dbReference type="RefSeq" id="WP_169322698.1">
    <property type="nucleotide sequence ID" value="NZ_JABCJJ010000001.1"/>
</dbReference>
<dbReference type="InterPro" id="IPR036249">
    <property type="entry name" value="Thioredoxin-like_sf"/>
</dbReference>
<protein>
    <submittedName>
        <fullName evidence="1">Glutaredoxin family protein</fullName>
    </submittedName>
</protein>
<reference evidence="1 2" key="1">
    <citation type="submission" date="2020-04" db="EMBL/GenBank/DDBJ databases">
        <title>Sequencing and Assembly of C. fimi.</title>
        <authorList>
            <person name="Ramsey A.R."/>
        </authorList>
    </citation>
    <scope>NUCLEOTIDE SEQUENCE [LARGE SCALE GENOMIC DNA]</scope>
    <source>
        <strain evidence="1 2">SB</strain>
    </source>
</reference>
<accession>A0A7Y0LWR8</accession>
<proteinExistence type="predicted"/>
<comment type="caution">
    <text evidence="1">The sequence shown here is derived from an EMBL/GenBank/DDBJ whole genome shotgun (WGS) entry which is preliminary data.</text>
</comment>
<gene>
    <name evidence="1" type="ORF">HIR71_00805</name>
</gene>
<dbReference type="AlphaFoldDB" id="A0A7Y0LWR8"/>
<dbReference type="Gene3D" id="3.40.30.10">
    <property type="entry name" value="Glutaredoxin"/>
    <property type="match status" value="1"/>
</dbReference>
<dbReference type="Proteomes" id="UP000562124">
    <property type="component" value="Unassembled WGS sequence"/>
</dbReference>
<organism evidence="1 2">
    <name type="scientific">Cellulomonas fimi</name>
    <dbReference type="NCBI Taxonomy" id="1708"/>
    <lineage>
        <taxon>Bacteria</taxon>
        <taxon>Bacillati</taxon>
        <taxon>Actinomycetota</taxon>
        <taxon>Actinomycetes</taxon>
        <taxon>Micrococcales</taxon>
        <taxon>Cellulomonadaceae</taxon>
        <taxon>Cellulomonas</taxon>
    </lineage>
</organism>
<keyword evidence="2" id="KW-1185">Reference proteome</keyword>
<evidence type="ECO:0000313" key="2">
    <source>
        <dbReference type="Proteomes" id="UP000562124"/>
    </source>
</evidence>
<sequence>MTDDGARVVLYGRAGCHLCDEAREVVARAAADAGATWTEVDVDAAAVHDGGRLRREYGEQVPVVLVDGVPRGFWRIDPVRLARALAAGAR</sequence>
<evidence type="ECO:0000313" key="1">
    <source>
        <dbReference type="EMBL" id="NMR18778.1"/>
    </source>
</evidence>